<dbReference type="OrthoDB" id="2384330at2759"/>
<dbReference type="Gene3D" id="3.80.10.10">
    <property type="entry name" value="Ribonuclease Inhibitor"/>
    <property type="match status" value="1"/>
</dbReference>
<dbReference type="Proteomes" id="UP000243308">
    <property type="component" value="Unassembled WGS sequence"/>
</dbReference>
<dbReference type="EMBL" id="KN042435">
    <property type="protein sequence ID" value="KFH61936.1"/>
    <property type="molecule type" value="Genomic_DNA"/>
</dbReference>
<accession>A0A086TJ09</accession>
<dbReference type="SUPFAM" id="SSF52047">
    <property type="entry name" value="RNI-like"/>
    <property type="match status" value="1"/>
</dbReference>
<evidence type="ECO:0000313" key="1">
    <source>
        <dbReference type="EMBL" id="KFH61936.1"/>
    </source>
</evidence>
<dbReference type="AlphaFoldDB" id="A0A086TJ09"/>
<evidence type="ECO:0000313" key="2">
    <source>
        <dbReference type="Proteomes" id="UP000243308"/>
    </source>
</evidence>
<dbReference type="InterPro" id="IPR032675">
    <property type="entry name" value="LRR_dom_sf"/>
</dbReference>
<evidence type="ECO:0008006" key="3">
    <source>
        <dbReference type="Google" id="ProtNLM"/>
    </source>
</evidence>
<name>A0A086TJ09_9FUNG</name>
<gene>
    <name evidence="1" type="ORF">MVEG_12270</name>
</gene>
<organism evidence="1 2">
    <name type="scientific">Podila verticillata NRRL 6337</name>
    <dbReference type="NCBI Taxonomy" id="1069443"/>
    <lineage>
        <taxon>Eukaryota</taxon>
        <taxon>Fungi</taxon>
        <taxon>Fungi incertae sedis</taxon>
        <taxon>Mucoromycota</taxon>
        <taxon>Mortierellomycotina</taxon>
        <taxon>Mortierellomycetes</taxon>
        <taxon>Mortierellales</taxon>
        <taxon>Mortierellaceae</taxon>
        <taxon>Podila</taxon>
    </lineage>
</organism>
<proteinExistence type="predicted"/>
<keyword evidence="2" id="KW-1185">Reference proteome</keyword>
<reference evidence="1 2" key="1">
    <citation type="submission" date="2011-02" db="EMBL/GenBank/DDBJ databases">
        <title>The Genome Sequence of Mortierella verticillata NRRL 6337.</title>
        <authorList>
            <consortium name="The Broad Institute Genome Sequencing Platform"/>
            <person name="Russ C."/>
            <person name="Cuomo C."/>
            <person name="Burger G."/>
            <person name="Gray M.W."/>
            <person name="Holland P.W.H."/>
            <person name="King N."/>
            <person name="Lang F.B.F."/>
            <person name="Roger A.J."/>
            <person name="Ruiz-Trillo I."/>
            <person name="Young S.K."/>
            <person name="Zeng Q."/>
            <person name="Gargeya S."/>
            <person name="Alvarado L."/>
            <person name="Berlin A."/>
            <person name="Chapman S.B."/>
            <person name="Chen Z."/>
            <person name="Freedman E."/>
            <person name="Gellesch M."/>
            <person name="Goldberg J."/>
            <person name="Griggs A."/>
            <person name="Gujja S."/>
            <person name="Heilman E."/>
            <person name="Heiman D."/>
            <person name="Howarth C."/>
            <person name="Mehta T."/>
            <person name="Neiman D."/>
            <person name="Pearson M."/>
            <person name="Roberts A."/>
            <person name="Saif S."/>
            <person name="Shea T."/>
            <person name="Shenoy N."/>
            <person name="Sisk P."/>
            <person name="Stolte C."/>
            <person name="Sykes S."/>
            <person name="White J."/>
            <person name="Yandava C."/>
            <person name="Haas B."/>
            <person name="Nusbaum C."/>
            <person name="Birren B."/>
        </authorList>
    </citation>
    <scope>NUCLEOTIDE SEQUENCE [LARGE SCALE GENOMIC DNA]</scope>
    <source>
        <strain evidence="1 2">NRRL 6337</strain>
    </source>
</reference>
<protein>
    <recommendedName>
        <fullName evidence="3">F-box domain-containing protein</fullName>
    </recommendedName>
</protein>
<sequence length="214" mass="24730">MDLSYVPPCNSEDIELDESLSAFDSLFQLRRLKVFKWVNLNTHWLIRVLGNNYNLQELCLVDFTGFQRFDQCLVLENLTRICLESPLDENPGFSQLVRYCPNLDALKYLVTVSRHTSELCRNIWCCAKLSTLDLVGSPSPLIAMTPQTEDTYVMLIESLSHLQSFVFDAESLRPRICQVLLNLHCNWLERIDLTVHQPKTEDFSTANMILASYF</sequence>